<feature type="compositionally biased region" description="Basic residues" evidence="1">
    <location>
        <begin position="265"/>
        <end position="274"/>
    </location>
</feature>
<dbReference type="AlphaFoldDB" id="A0A1R3RAB6"/>
<reference evidence="3" key="1">
    <citation type="journal article" date="2017" name="Genome Biol.">
        <title>Comparative genomics reveals high biological diversity and specific adaptations in the industrially and medically important fungal genus Aspergillus.</title>
        <authorList>
            <person name="de Vries R.P."/>
            <person name="Riley R."/>
            <person name="Wiebenga A."/>
            <person name="Aguilar-Osorio G."/>
            <person name="Amillis S."/>
            <person name="Uchima C.A."/>
            <person name="Anderluh G."/>
            <person name="Asadollahi M."/>
            <person name="Askin M."/>
            <person name="Barry K."/>
            <person name="Battaglia E."/>
            <person name="Bayram O."/>
            <person name="Benocci T."/>
            <person name="Braus-Stromeyer S.A."/>
            <person name="Caldana C."/>
            <person name="Canovas D."/>
            <person name="Cerqueira G.C."/>
            <person name="Chen F."/>
            <person name="Chen W."/>
            <person name="Choi C."/>
            <person name="Clum A."/>
            <person name="Dos Santos R.A."/>
            <person name="Damasio A.R."/>
            <person name="Diallinas G."/>
            <person name="Emri T."/>
            <person name="Fekete E."/>
            <person name="Flipphi M."/>
            <person name="Freyberg S."/>
            <person name="Gallo A."/>
            <person name="Gournas C."/>
            <person name="Habgood R."/>
            <person name="Hainaut M."/>
            <person name="Harispe M.L."/>
            <person name="Henrissat B."/>
            <person name="Hilden K.S."/>
            <person name="Hope R."/>
            <person name="Hossain A."/>
            <person name="Karabika E."/>
            <person name="Karaffa L."/>
            <person name="Karanyi Z."/>
            <person name="Krasevec N."/>
            <person name="Kuo A."/>
            <person name="Kusch H."/>
            <person name="LaButti K."/>
            <person name="Lagendijk E.L."/>
            <person name="Lapidus A."/>
            <person name="Levasseur A."/>
            <person name="Lindquist E."/>
            <person name="Lipzen A."/>
            <person name="Logrieco A.F."/>
            <person name="MacCabe A."/>
            <person name="Maekelae M.R."/>
            <person name="Malavazi I."/>
            <person name="Melin P."/>
            <person name="Meyer V."/>
            <person name="Mielnichuk N."/>
            <person name="Miskei M."/>
            <person name="Molnar A.P."/>
            <person name="Mule G."/>
            <person name="Ngan C.Y."/>
            <person name="Orejas M."/>
            <person name="Orosz E."/>
            <person name="Ouedraogo J.P."/>
            <person name="Overkamp K.M."/>
            <person name="Park H.-S."/>
            <person name="Perrone G."/>
            <person name="Piumi F."/>
            <person name="Punt P.J."/>
            <person name="Ram A.F."/>
            <person name="Ramon A."/>
            <person name="Rauscher S."/>
            <person name="Record E."/>
            <person name="Riano-Pachon D.M."/>
            <person name="Robert V."/>
            <person name="Roehrig J."/>
            <person name="Ruller R."/>
            <person name="Salamov A."/>
            <person name="Salih N.S."/>
            <person name="Samson R.A."/>
            <person name="Sandor E."/>
            <person name="Sanguinetti M."/>
            <person name="Schuetze T."/>
            <person name="Sepcic K."/>
            <person name="Shelest E."/>
            <person name="Sherlock G."/>
            <person name="Sophianopoulou V."/>
            <person name="Squina F.M."/>
            <person name="Sun H."/>
            <person name="Susca A."/>
            <person name="Todd R.B."/>
            <person name="Tsang A."/>
            <person name="Unkles S.E."/>
            <person name="van de Wiele N."/>
            <person name="van Rossen-Uffink D."/>
            <person name="Oliveira J.V."/>
            <person name="Vesth T.C."/>
            <person name="Visser J."/>
            <person name="Yu J.-H."/>
            <person name="Zhou M."/>
            <person name="Andersen M.R."/>
            <person name="Archer D.B."/>
            <person name="Baker S.E."/>
            <person name="Benoit I."/>
            <person name="Brakhage A.A."/>
            <person name="Braus G.H."/>
            <person name="Fischer R."/>
            <person name="Frisvad J.C."/>
            <person name="Goldman G.H."/>
            <person name="Houbraken J."/>
            <person name="Oakley B."/>
            <person name="Pocsi I."/>
            <person name="Scazzocchio C."/>
            <person name="Seiboth B."/>
            <person name="vanKuyk P.A."/>
            <person name="Wortman J."/>
            <person name="Dyer P.S."/>
            <person name="Grigoriev I.V."/>
        </authorList>
    </citation>
    <scope>NUCLEOTIDE SEQUENCE [LARGE SCALE GENOMIC DNA]</scope>
    <source>
        <strain evidence="3">ITEM 5010</strain>
    </source>
</reference>
<sequence>MLNLLNSLLKSTPLGVDQQQTGPQEIESMSAQPPETKAESPDIDLRPICVKCKVHFCDNSEICNDCDDTRVKSEDYGPDDEIIGIKAEPLSSDDEAAIAVAIMESIEMPEPDDNPTAKQAAPAEKGSKPEDDPQAASEATPQVPTKVSKTRGKAKSPAGSSKKRQPKKSACDDCRKSKKRCVHRNGEGNKTPQPSTSTRKQTAGPKKKPGPSSKQTKKDNDNTNGGDDDVEDSSRTGIKIRIKNVQADPTETSPTCPAEPEPAPQKRKRGRPRKISPVNAGGPAAPATEEQEEEGEAVPRKRARRVIMTGDDNQASLRDAPVSVALALPSLFEDPLHGASKLAPHVVLSQNLHMKLEDCEDKWQAAMDALWDAKQMLDSWVRQWERGRPDEI</sequence>
<dbReference type="Proteomes" id="UP000188318">
    <property type="component" value="Unassembled WGS sequence"/>
</dbReference>
<feature type="region of interest" description="Disordered" evidence="1">
    <location>
        <begin position="12"/>
        <end position="43"/>
    </location>
</feature>
<feature type="compositionally biased region" description="Polar residues" evidence="1">
    <location>
        <begin position="17"/>
        <end position="33"/>
    </location>
</feature>
<name>A0A1R3RAB6_ASPC5</name>
<gene>
    <name evidence="2" type="ORF">ASPCADRAFT_510246</name>
</gene>
<dbReference type="STRING" id="602072.A0A1R3RAB6"/>
<protein>
    <submittedName>
        <fullName evidence="2">Uncharacterized protein</fullName>
    </submittedName>
</protein>
<dbReference type="OrthoDB" id="4481893at2759"/>
<proteinExistence type="predicted"/>
<evidence type="ECO:0000313" key="3">
    <source>
        <dbReference type="Proteomes" id="UP000188318"/>
    </source>
</evidence>
<dbReference type="VEuPathDB" id="FungiDB:ASPCADRAFT_510246"/>
<dbReference type="EMBL" id="KV907511">
    <property type="protein sequence ID" value="OOF91428.1"/>
    <property type="molecule type" value="Genomic_DNA"/>
</dbReference>
<feature type="compositionally biased region" description="Polar residues" evidence="1">
    <location>
        <begin position="188"/>
        <end position="201"/>
    </location>
</feature>
<keyword evidence="3" id="KW-1185">Reference proteome</keyword>
<accession>A0A1R3RAB6</accession>
<evidence type="ECO:0000256" key="1">
    <source>
        <dbReference type="SAM" id="MobiDB-lite"/>
    </source>
</evidence>
<feature type="compositionally biased region" description="Polar residues" evidence="1">
    <location>
        <begin position="137"/>
        <end position="147"/>
    </location>
</feature>
<organism evidence="2 3">
    <name type="scientific">Aspergillus carbonarius (strain ITEM 5010)</name>
    <dbReference type="NCBI Taxonomy" id="602072"/>
    <lineage>
        <taxon>Eukaryota</taxon>
        <taxon>Fungi</taxon>
        <taxon>Dikarya</taxon>
        <taxon>Ascomycota</taxon>
        <taxon>Pezizomycotina</taxon>
        <taxon>Eurotiomycetes</taxon>
        <taxon>Eurotiomycetidae</taxon>
        <taxon>Eurotiales</taxon>
        <taxon>Aspergillaceae</taxon>
        <taxon>Aspergillus</taxon>
        <taxon>Aspergillus subgen. Circumdati</taxon>
    </lineage>
</organism>
<evidence type="ECO:0000313" key="2">
    <source>
        <dbReference type="EMBL" id="OOF91428.1"/>
    </source>
</evidence>
<feature type="region of interest" description="Disordered" evidence="1">
    <location>
        <begin position="101"/>
        <end position="305"/>
    </location>
</feature>